<evidence type="ECO:0000313" key="3">
    <source>
        <dbReference type="Proteomes" id="UP000050424"/>
    </source>
</evidence>
<organism evidence="2 3">
    <name type="scientific">Neonectria ditissima</name>
    <dbReference type="NCBI Taxonomy" id="78410"/>
    <lineage>
        <taxon>Eukaryota</taxon>
        <taxon>Fungi</taxon>
        <taxon>Dikarya</taxon>
        <taxon>Ascomycota</taxon>
        <taxon>Pezizomycotina</taxon>
        <taxon>Sordariomycetes</taxon>
        <taxon>Hypocreomycetidae</taxon>
        <taxon>Hypocreales</taxon>
        <taxon>Nectriaceae</taxon>
        <taxon>Neonectria</taxon>
    </lineage>
</organism>
<sequence>MTEDDDFKNTISMVLLFFQPCSRDKVGVSSEWYETMEMIIKEPNFRYVARGEAVDETCDIMLMIGWFDGAKPSAAFLPSATPTSGPDSAPQDNPGLDKIMTPLQPFLAQRPHVMTLSHNRTGECPHIITTSFRGVLYDPIKEILTVRGNAGPVKLGTMAMETAVEEYYYRREGAIPSLHSPNYLFNGFTLAKLDDGSHSSPGDDDELASFVLILTWSSREGRAQFQDPTLPDLTLTPGLRPLLPFWQEEVAKPLQALVDQGAEVSSWDYHRAHLVTTRKNVPRFGKGERPS</sequence>
<evidence type="ECO:0000313" key="2">
    <source>
        <dbReference type="EMBL" id="KPM45659.1"/>
    </source>
</evidence>
<dbReference type="OrthoDB" id="5100034at2759"/>
<name>A0A0P7B6T5_9HYPO</name>
<keyword evidence="3" id="KW-1185">Reference proteome</keyword>
<feature type="region of interest" description="Disordered" evidence="1">
    <location>
        <begin position="77"/>
        <end position="96"/>
    </location>
</feature>
<evidence type="ECO:0000256" key="1">
    <source>
        <dbReference type="SAM" id="MobiDB-lite"/>
    </source>
</evidence>
<dbReference type="Proteomes" id="UP000050424">
    <property type="component" value="Unassembled WGS sequence"/>
</dbReference>
<comment type="caution">
    <text evidence="2">The sequence shown here is derived from an EMBL/GenBank/DDBJ whole genome shotgun (WGS) entry which is preliminary data.</text>
</comment>
<accession>A0A0P7B6T5</accession>
<reference evidence="2 3" key="1">
    <citation type="submission" date="2015-09" db="EMBL/GenBank/DDBJ databases">
        <title>Draft genome of a European isolate of the apple canker pathogen Neonectria ditissima.</title>
        <authorList>
            <person name="Gomez-Cortecero A."/>
            <person name="Harrison R.J."/>
            <person name="Armitage A.D."/>
        </authorList>
    </citation>
    <scope>NUCLEOTIDE SEQUENCE [LARGE SCALE GENOMIC DNA]</scope>
    <source>
        <strain evidence="2 3">R09/05</strain>
    </source>
</reference>
<protein>
    <submittedName>
        <fullName evidence="2">Uncharacterized protein</fullName>
    </submittedName>
</protein>
<gene>
    <name evidence="2" type="ORF">AK830_g953</name>
</gene>
<dbReference type="AlphaFoldDB" id="A0A0P7B6T5"/>
<dbReference type="EMBL" id="LKCW01000006">
    <property type="protein sequence ID" value="KPM45659.1"/>
    <property type="molecule type" value="Genomic_DNA"/>
</dbReference>
<proteinExistence type="predicted"/>